<sequence>MTSEPDAARIAAAVVAGPGVAGLHGGRFGEIATLDPPRRVKGVRVREGDVTVAVTAHFPVVAAELAAAIRAAAGVTGRAVHVVLADLAEQSVLEQQAKEKVS</sequence>
<proteinExistence type="predicted"/>
<evidence type="ECO:0008006" key="3">
    <source>
        <dbReference type="Google" id="ProtNLM"/>
    </source>
</evidence>
<dbReference type="RefSeq" id="WP_378201069.1">
    <property type="nucleotide sequence ID" value="NZ_JBHMBK010000028.1"/>
</dbReference>
<gene>
    <name evidence="1" type="ORF">ACFFTO_31205</name>
</gene>
<keyword evidence="2" id="KW-1185">Reference proteome</keyword>
<dbReference type="EMBL" id="JBHMBK010000028">
    <property type="protein sequence ID" value="MFB9688666.1"/>
    <property type="molecule type" value="Genomic_DNA"/>
</dbReference>
<protein>
    <recommendedName>
        <fullName evidence="3">Asp23/Gls24 family envelope stress response protein</fullName>
    </recommendedName>
</protein>
<organism evidence="1 2">
    <name type="scientific">Amycolatopsis plumensis</name>
    <dbReference type="NCBI Taxonomy" id="236508"/>
    <lineage>
        <taxon>Bacteria</taxon>
        <taxon>Bacillati</taxon>
        <taxon>Actinomycetota</taxon>
        <taxon>Actinomycetes</taxon>
        <taxon>Pseudonocardiales</taxon>
        <taxon>Pseudonocardiaceae</taxon>
        <taxon>Amycolatopsis</taxon>
    </lineage>
</organism>
<reference evidence="1 2" key="1">
    <citation type="submission" date="2024-09" db="EMBL/GenBank/DDBJ databases">
        <authorList>
            <person name="Sun Q."/>
            <person name="Mori K."/>
        </authorList>
    </citation>
    <scope>NUCLEOTIDE SEQUENCE [LARGE SCALE GENOMIC DNA]</scope>
    <source>
        <strain evidence="1 2">JCM 13852</strain>
    </source>
</reference>
<comment type="caution">
    <text evidence="1">The sequence shown here is derived from an EMBL/GenBank/DDBJ whole genome shotgun (WGS) entry which is preliminary data.</text>
</comment>
<evidence type="ECO:0000313" key="2">
    <source>
        <dbReference type="Proteomes" id="UP001589535"/>
    </source>
</evidence>
<accession>A0ABV5UE35</accession>
<name>A0ABV5UE35_9PSEU</name>
<evidence type="ECO:0000313" key="1">
    <source>
        <dbReference type="EMBL" id="MFB9688666.1"/>
    </source>
</evidence>
<dbReference type="Proteomes" id="UP001589535">
    <property type="component" value="Unassembled WGS sequence"/>
</dbReference>